<dbReference type="InterPro" id="IPR052357">
    <property type="entry name" value="Orn_Lys_Arg_decarboxylase-I"/>
</dbReference>
<dbReference type="SUPFAM" id="SSF53383">
    <property type="entry name" value="PLP-dependent transferases"/>
    <property type="match status" value="1"/>
</dbReference>
<feature type="domain" description="Orn/Lys/Arg decarboxylase C-terminal" evidence="7">
    <location>
        <begin position="416"/>
        <end position="463"/>
    </location>
</feature>
<dbReference type="PANTHER" id="PTHR43277:SF4">
    <property type="entry name" value="ARGININE DECARBOXYLASE"/>
    <property type="match status" value="1"/>
</dbReference>
<comment type="cofactor">
    <cofactor evidence="1">
        <name>pyridoxal 5'-phosphate</name>
        <dbReference type="ChEBI" id="CHEBI:597326"/>
    </cofactor>
</comment>
<dbReference type="InterPro" id="IPR008286">
    <property type="entry name" value="Prn/Lys/Arg_de-COase_C"/>
</dbReference>
<keyword evidence="9" id="KW-1185">Reference proteome</keyword>
<dbReference type="InterPro" id="IPR000310">
    <property type="entry name" value="Orn/Lys/Arg_deCO2ase_major_dom"/>
</dbReference>
<accession>A0A1J0AH16</accession>
<dbReference type="OrthoDB" id="9815233at2"/>
<dbReference type="Gene3D" id="3.90.100.10">
    <property type="entry name" value="Orn/Lys/Arg decarboxylase, C-terminal domain"/>
    <property type="match status" value="1"/>
</dbReference>
<dbReference type="STRING" id="1188229.GlitD10_2877"/>
<dbReference type="InterPro" id="IPR015421">
    <property type="entry name" value="PyrdxlP-dep_Trfase_major"/>
</dbReference>
<keyword evidence="5" id="KW-0456">Lyase</keyword>
<dbReference type="Pfam" id="PF03711">
    <property type="entry name" value="OKR_DC_1_C"/>
    <property type="match status" value="1"/>
</dbReference>
<protein>
    <submittedName>
        <fullName evidence="8">Arginine decarboxylase</fullName>
    </submittedName>
</protein>
<gene>
    <name evidence="8" type="ORF">GlitD10_2877</name>
</gene>
<dbReference type="RefSeq" id="WP_071455548.1">
    <property type="nucleotide sequence ID" value="NZ_CP017675.1"/>
</dbReference>
<evidence type="ECO:0000259" key="6">
    <source>
        <dbReference type="Pfam" id="PF01276"/>
    </source>
</evidence>
<evidence type="ECO:0000256" key="5">
    <source>
        <dbReference type="ARBA" id="ARBA00023239"/>
    </source>
</evidence>
<comment type="similarity">
    <text evidence="2">Belongs to the Orn/Lys/Arg decarboxylase class-I family.</text>
</comment>
<sequence>MPPLIAQLQKLAQGYQGFHTPGHQRGRGAPALLRQWWGETVFTADLAEIPGLDNLLQPEGILRQAQDRVAGIFGAEHTWFLVNGATAGVLASLLAVQREQGTVILPRQVHQSVIHGLILTGAKPIFITPEWDESQQVWGGIDPQKLRIILQEKINHKITALVLNSPSYKGVCGNVKECIEIAHKFQVPVIVDEAQGAHFPFHAQLPDSALNWGADVVIHSTHKVLTSLTQSALLHQQGNRIASERLSQCLRLVQSSSPSYLLLASLVATAEQMAHQGEALFTQLLTNAARLTTAINQLPGCRTLKINTSQPGFSTQDPTRLVIQTQGLGMTGFWLDELLHQRYQITAEFPDYGDLTFILSPGHTWAEMQILLDALQVISQNRQSQQLSLLPSLPPVTEGFLSPRDAFFAPQVALPWPEAAGRISAGTLSPYPPGIPVLIPGELITPAVVAYLTCIDQMGGQIVGCDGEQKIPVVSNW</sequence>
<dbReference type="Proteomes" id="UP000180235">
    <property type="component" value="Chromosome"/>
</dbReference>
<dbReference type="Gene3D" id="3.40.640.10">
    <property type="entry name" value="Type I PLP-dependent aspartate aminotransferase-like (Major domain)"/>
    <property type="match status" value="1"/>
</dbReference>
<evidence type="ECO:0000259" key="7">
    <source>
        <dbReference type="Pfam" id="PF03711"/>
    </source>
</evidence>
<dbReference type="AlphaFoldDB" id="A0A1J0AH16"/>
<dbReference type="InterPro" id="IPR036633">
    <property type="entry name" value="Prn/Lys/Arg_de-COase_C_sf"/>
</dbReference>
<dbReference type="KEGG" id="glt:GlitD10_2877"/>
<evidence type="ECO:0000313" key="9">
    <source>
        <dbReference type="Proteomes" id="UP000180235"/>
    </source>
</evidence>
<dbReference type="Pfam" id="PF01276">
    <property type="entry name" value="OKR_DC_1"/>
    <property type="match status" value="1"/>
</dbReference>
<dbReference type="PANTHER" id="PTHR43277">
    <property type="entry name" value="ARGININE DECARBOXYLASE"/>
    <property type="match status" value="1"/>
</dbReference>
<dbReference type="SUPFAM" id="SSF55904">
    <property type="entry name" value="Ornithine decarboxylase C-terminal domain"/>
    <property type="match status" value="1"/>
</dbReference>
<keyword evidence="4" id="KW-0663">Pyridoxal phosphate</keyword>
<dbReference type="InterPro" id="IPR015424">
    <property type="entry name" value="PyrdxlP-dep_Trfase"/>
</dbReference>
<evidence type="ECO:0000256" key="1">
    <source>
        <dbReference type="ARBA" id="ARBA00001933"/>
    </source>
</evidence>
<evidence type="ECO:0000256" key="3">
    <source>
        <dbReference type="ARBA" id="ARBA00022793"/>
    </source>
</evidence>
<dbReference type="GO" id="GO:0016831">
    <property type="term" value="F:carboxy-lyase activity"/>
    <property type="evidence" value="ECO:0007669"/>
    <property type="project" value="UniProtKB-KW"/>
</dbReference>
<feature type="domain" description="Orn/Lys/Arg decarboxylases family 1 pyridoxal-P attachment site" evidence="6">
    <location>
        <begin position="2"/>
        <end position="310"/>
    </location>
</feature>
<reference evidence="8 9" key="1">
    <citation type="submission" date="2016-10" db="EMBL/GenBank/DDBJ databases">
        <title>Description of Gloeomargarita lithophora gen. nov., sp. nov., a thylakoid-bearing basal-branching cyanobacterium with intracellular carbonates, and proposal for Gloeomargaritales ord. nov.</title>
        <authorList>
            <person name="Moreira D."/>
            <person name="Tavera R."/>
            <person name="Benzerara K."/>
            <person name="Skouri-Panet F."/>
            <person name="Couradeau E."/>
            <person name="Gerard E."/>
            <person name="Loussert C."/>
            <person name="Novelo E."/>
            <person name="Zivanovic Y."/>
            <person name="Lopez-Garcia P."/>
        </authorList>
    </citation>
    <scope>NUCLEOTIDE SEQUENCE [LARGE SCALE GENOMIC DNA]</scope>
    <source>
        <strain evidence="8 9">D10</strain>
    </source>
</reference>
<dbReference type="EMBL" id="CP017675">
    <property type="protein sequence ID" value="APB35221.1"/>
    <property type="molecule type" value="Genomic_DNA"/>
</dbReference>
<proteinExistence type="inferred from homology"/>
<evidence type="ECO:0000256" key="4">
    <source>
        <dbReference type="ARBA" id="ARBA00022898"/>
    </source>
</evidence>
<evidence type="ECO:0000256" key="2">
    <source>
        <dbReference type="ARBA" id="ARBA00010671"/>
    </source>
</evidence>
<evidence type="ECO:0000313" key="8">
    <source>
        <dbReference type="EMBL" id="APB35221.1"/>
    </source>
</evidence>
<organism evidence="8 9">
    <name type="scientific">Gloeomargarita lithophora Alchichica-D10</name>
    <dbReference type="NCBI Taxonomy" id="1188229"/>
    <lineage>
        <taxon>Bacteria</taxon>
        <taxon>Bacillati</taxon>
        <taxon>Cyanobacteriota</taxon>
        <taxon>Cyanophyceae</taxon>
        <taxon>Gloeomargaritales</taxon>
        <taxon>Gloeomargaritaceae</taxon>
        <taxon>Gloeomargarita</taxon>
    </lineage>
</organism>
<name>A0A1J0AH16_9CYAN</name>
<keyword evidence="3" id="KW-0210">Decarboxylase</keyword>